<dbReference type="EMBL" id="AHHD01000364">
    <property type="protein sequence ID" value="EKG14217.1"/>
    <property type="molecule type" value="Genomic_DNA"/>
</dbReference>
<feature type="transmembrane region" description="Helical" evidence="1">
    <location>
        <begin position="12"/>
        <end position="30"/>
    </location>
</feature>
<dbReference type="VEuPathDB" id="FungiDB:MPH_08592"/>
<comment type="caution">
    <text evidence="2">The sequence shown here is derived from an EMBL/GenBank/DDBJ whole genome shotgun (WGS) entry which is preliminary data.</text>
</comment>
<sequence>MTRGQRAIQGLYGRLGMSGAFFFFFAPLPARRPAFCSAFRGVCVGPLPATFSLEDACSYCVESADEGSLAWLVSAARGAWHHGRSAAPKAGPALCWVHARPVLAGALVPRTLTSEVEESSKTAASYTKNSRAGVFEANEKKVGRKEAVSGASDMLWRPSPEIMGSLKRIPPQRSVRFQPMGLQKSTW</sequence>
<protein>
    <submittedName>
        <fullName evidence="2">Uncharacterized protein</fullName>
    </submittedName>
</protein>
<dbReference type="HOGENOM" id="CLU_1447952_0_0_1"/>
<reference evidence="2 3" key="1">
    <citation type="journal article" date="2012" name="BMC Genomics">
        <title>Tools to kill: Genome of one of the most destructive plant pathogenic fungi Macrophomina phaseolina.</title>
        <authorList>
            <person name="Islam M.S."/>
            <person name="Haque M.S."/>
            <person name="Islam M.M."/>
            <person name="Emdad E.M."/>
            <person name="Halim A."/>
            <person name="Hossen Q.M.M."/>
            <person name="Hossain M.Z."/>
            <person name="Ahmed B."/>
            <person name="Rahim S."/>
            <person name="Rahman M.S."/>
            <person name="Alam M.M."/>
            <person name="Hou S."/>
            <person name="Wan X."/>
            <person name="Saito J.A."/>
            <person name="Alam M."/>
        </authorList>
    </citation>
    <scope>NUCLEOTIDE SEQUENCE [LARGE SCALE GENOMIC DNA]</scope>
    <source>
        <strain evidence="2 3">MS6</strain>
    </source>
</reference>
<dbReference type="InParanoid" id="K2RN12"/>
<dbReference type="Proteomes" id="UP000007129">
    <property type="component" value="Unassembled WGS sequence"/>
</dbReference>
<dbReference type="AlphaFoldDB" id="K2RN12"/>
<keyword evidence="1" id="KW-0812">Transmembrane</keyword>
<proteinExistence type="predicted"/>
<accession>K2RN12</accession>
<evidence type="ECO:0000313" key="3">
    <source>
        <dbReference type="Proteomes" id="UP000007129"/>
    </source>
</evidence>
<name>K2RN12_MACPH</name>
<keyword evidence="1" id="KW-1133">Transmembrane helix</keyword>
<gene>
    <name evidence="2" type="ORF">MPH_08592</name>
</gene>
<evidence type="ECO:0000313" key="2">
    <source>
        <dbReference type="EMBL" id="EKG14217.1"/>
    </source>
</evidence>
<organism evidence="2 3">
    <name type="scientific">Macrophomina phaseolina (strain MS6)</name>
    <name type="common">Charcoal rot fungus</name>
    <dbReference type="NCBI Taxonomy" id="1126212"/>
    <lineage>
        <taxon>Eukaryota</taxon>
        <taxon>Fungi</taxon>
        <taxon>Dikarya</taxon>
        <taxon>Ascomycota</taxon>
        <taxon>Pezizomycotina</taxon>
        <taxon>Dothideomycetes</taxon>
        <taxon>Dothideomycetes incertae sedis</taxon>
        <taxon>Botryosphaeriales</taxon>
        <taxon>Botryosphaeriaceae</taxon>
        <taxon>Macrophomina</taxon>
    </lineage>
</organism>
<evidence type="ECO:0000256" key="1">
    <source>
        <dbReference type="SAM" id="Phobius"/>
    </source>
</evidence>
<keyword evidence="1" id="KW-0472">Membrane</keyword>